<feature type="domain" description="Kazal-like" evidence="5">
    <location>
        <begin position="223"/>
        <end position="280"/>
    </location>
</feature>
<dbReference type="SUPFAM" id="SSF100895">
    <property type="entry name" value="Kazal-type serine protease inhibitors"/>
    <property type="match status" value="13"/>
</dbReference>
<feature type="domain" description="Kazal-like" evidence="5">
    <location>
        <begin position="496"/>
        <end position="550"/>
    </location>
</feature>
<dbReference type="CDD" id="cd00104">
    <property type="entry name" value="KAZAL_FS"/>
    <property type="match status" value="7"/>
</dbReference>
<evidence type="ECO:0000256" key="4">
    <source>
        <dbReference type="SAM" id="Phobius"/>
    </source>
</evidence>
<keyword evidence="4" id="KW-1133">Transmembrane helix</keyword>
<feature type="transmembrane region" description="Helical" evidence="4">
    <location>
        <begin position="712"/>
        <end position="739"/>
    </location>
</feature>
<feature type="domain" description="Kazal-like" evidence="5">
    <location>
        <begin position="442"/>
        <end position="494"/>
    </location>
</feature>
<feature type="domain" description="Kazal-like" evidence="5">
    <location>
        <begin position="334"/>
        <end position="386"/>
    </location>
</feature>
<feature type="domain" description="Kazal-like" evidence="5">
    <location>
        <begin position="758"/>
        <end position="813"/>
    </location>
</feature>
<keyword evidence="3" id="KW-1015">Disulfide bond</keyword>
<dbReference type="EMBL" id="OE840681">
    <property type="protein sequence ID" value="CAD7591994.1"/>
    <property type="molecule type" value="Genomic_DNA"/>
</dbReference>
<proteinExistence type="predicted"/>
<dbReference type="InterPro" id="IPR050653">
    <property type="entry name" value="Prot_Inhib_GrowthFact_Antg"/>
</dbReference>
<evidence type="ECO:0000256" key="2">
    <source>
        <dbReference type="ARBA" id="ARBA00022900"/>
    </source>
</evidence>
<dbReference type="InterPro" id="IPR002350">
    <property type="entry name" value="Kazal_dom"/>
</dbReference>
<dbReference type="PANTHER" id="PTHR10913:SF45">
    <property type="entry name" value="FOLLISTATIN, ISOFORM A-RELATED"/>
    <property type="match status" value="1"/>
</dbReference>
<feature type="domain" description="Kazal-like" evidence="5">
    <location>
        <begin position="867"/>
        <end position="921"/>
    </location>
</feature>
<gene>
    <name evidence="6" type="ORF">TGEB3V08_LOCUS4759</name>
</gene>
<feature type="domain" description="Kazal-like" evidence="5">
    <location>
        <begin position="923"/>
        <end position="964"/>
    </location>
</feature>
<feature type="domain" description="Kazal-like" evidence="5">
    <location>
        <begin position="118"/>
        <end position="177"/>
    </location>
</feature>
<protein>
    <recommendedName>
        <fullName evidence="5">Kazal-like domain-containing protein</fullName>
    </recommendedName>
</protein>
<keyword evidence="2" id="KW-0722">Serine protease inhibitor</keyword>
<keyword evidence="1" id="KW-0646">Protease inhibitor</keyword>
<dbReference type="InterPro" id="IPR036058">
    <property type="entry name" value="Kazal_dom_sf"/>
</dbReference>
<evidence type="ECO:0000259" key="5">
    <source>
        <dbReference type="PROSITE" id="PS51465"/>
    </source>
</evidence>
<evidence type="ECO:0000256" key="1">
    <source>
        <dbReference type="ARBA" id="ARBA00022690"/>
    </source>
</evidence>
<keyword evidence="4" id="KW-0812">Transmembrane</keyword>
<dbReference type="PROSITE" id="PS51465">
    <property type="entry name" value="KAZAL_2"/>
    <property type="match status" value="10"/>
</dbReference>
<dbReference type="PANTHER" id="PTHR10913">
    <property type="entry name" value="FOLLISTATIN-RELATED"/>
    <property type="match status" value="1"/>
</dbReference>
<dbReference type="Pfam" id="PF07648">
    <property type="entry name" value="Kazal_2"/>
    <property type="match status" value="14"/>
</dbReference>
<evidence type="ECO:0000313" key="6">
    <source>
        <dbReference type="EMBL" id="CAD7591994.1"/>
    </source>
</evidence>
<dbReference type="AlphaFoldDB" id="A0A7R9PKN1"/>
<feature type="domain" description="Kazal-like" evidence="5">
    <location>
        <begin position="388"/>
        <end position="440"/>
    </location>
</feature>
<keyword evidence="4" id="KW-0472">Membrane</keyword>
<feature type="transmembrane region" description="Helical" evidence="4">
    <location>
        <begin position="683"/>
        <end position="706"/>
    </location>
</feature>
<dbReference type="Gene3D" id="3.30.60.30">
    <property type="match status" value="14"/>
</dbReference>
<accession>A0A7R9PKN1</accession>
<name>A0A7R9PKN1_TIMGE</name>
<dbReference type="GO" id="GO:0005576">
    <property type="term" value="C:extracellular region"/>
    <property type="evidence" value="ECO:0007669"/>
    <property type="project" value="TreeGrafter"/>
</dbReference>
<feature type="domain" description="Kazal-like" evidence="5">
    <location>
        <begin position="551"/>
        <end position="605"/>
    </location>
</feature>
<organism evidence="6">
    <name type="scientific">Timema genevievae</name>
    <name type="common">Walking stick</name>
    <dbReference type="NCBI Taxonomy" id="629358"/>
    <lineage>
        <taxon>Eukaryota</taxon>
        <taxon>Metazoa</taxon>
        <taxon>Ecdysozoa</taxon>
        <taxon>Arthropoda</taxon>
        <taxon>Hexapoda</taxon>
        <taxon>Insecta</taxon>
        <taxon>Pterygota</taxon>
        <taxon>Neoptera</taxon>
        <taxon>Polyneoptera</taxon>
        <taxon>Phasmatodea</taxon>
        <taxon>Timematodea</taxon>
        <taxon>Timematoidea</taxon>
        <taxon>Timematidae</taxon>
        <taxon>Timema</taxon>
    </lineage>
</organism>
<dbReference type="SMART" id="SM00280">
    <property type="entry name" value="KAZAL"/>
    <property type="match status" value="14"/>
</dbReference>
<evidence type="ECO:0000256" key="3">
    <source>
        <dbReference type="ARBA" id="ARBA00023157"/>
    </source>
</evidence>
<reference evidence="6" key="1">
    <citation type="submission" date="2020-11" db="EMBL/GenBank/DDBJ databases">
        <authorList>
            <person name="Tran Van P."/>
        </authorList>
    </citation>
    <scope>NUCLEOTIDE SEQUENCE</scope>
</reference>
<sequence>MEKAHHGKEEQCGKNPMHKGAVMTVCGDAQQCPQRACTADYTPVCAWDYGYQQRTFSNICHFNNFNCLTGYIHPTKIRTSISPSSAVELNTTSVLANYATEAGWRIIGIGECKNVLPSPPKDRCDIACTQEYAPVCACDGIEPPRTFSNLCYLQVFNCKTGRFHPTEIRTSISPSSVVWLNTTGALANYATEAGIEILDHCIGDPSGLVAVVTSDPFSMKFPFPPPKCCDHIMCTKDWYPVCAGDTVSPPRTFPNMCELDRYNCYSGNNLEILYNEECKPQKKFPPECCTKYFPVCAGDGTVTAKSFGNKCLMELYNNVNGMNLKVLYEGECCREKTCKKDCPKDYKPVCAGDGINPPETFYNKCELEVQNCIKEKDLKVLYEGECCREKTCKKDCPKDYKPVCAGDGINPPETFCNQCELEEQNCIKEKDLKVLYEGECCLEKTCKKDCPKDYKPVCAGDGINPPETFCNKCELEVQNCIREKDLKVLYEGECCREKTCKKDCPKDYKPVCAGDGINPPETFCNQCELEEQNCIKEKDLKVLHEGKCTSPTKCSIQICPYNYQPVCAGDSADLPQTFPNLCTLENYNCANDKWLELLYDGECREKGHCSTICCPEEYIPVCAADSTSPLITFNNTCELEKHNCLEGTAIDPLPHALISRFAVLSMALFIAIAPLPHALISRFAVLSMALFIAIAPLPLALISRFVVLSMALFIAIAPLPLALISSFAVLSMALFIAIAPLPTRLSPDLTVLWEGACDSPSTCPKVCSADYNPVCAKDCNNHILTFSNLCMLESYNCCHEKKYEILYEGECKSQKECTSVNHVKYEPVCAGDGTSPAQTFSNTWALKVYNWLNNKNLIVFYDGKCCPQTECPTFCCQNYDPVCASDDVCVPETFSNLCSLNKYNCFNGKNLKVLYKGACQYKDCPTSCTREYKPVCAGDSTCEPQTFNNECLLKMFNCENNKSE</sequence>
<dbReference type="GO" id="GO:0030154">
    <property type="term" value="P:cell differentiation"/>
    <property type="evidence" value="ECO:0007669"/>
    <property type="project" value="TreeGrafter"/>
</dbReference>